<feature type="compositionally biased region" description="Polar residues" evidence="1">
    <location>
        <begin position="503"/>
        <end position="512"/>
    </location>
</feature>
<feature type="compositionally biased region" description="Basic residues" evidence="1">
    <location>
        <begin position="396"/>
        <end position="406"/>
    </location>
</feature>
<gene>
    <name evidence="3" type="ORF">EMWEY_00054600</name>
</gene>
<dbReference type="PANTHER" id="PTHR22807">
    <property type="entry name" value="NOP2 YEAST -RELATED NOL1/NOP2/FMU SUN DOMAIN-CONTAINING"/>
    <property type="match status" value="1"/>
</dbReference>
<dbReference type="EMBL" id="HG719974">
    <property type="protein sequence ID" value="CDJ58946.1"/>
    <property type="molecule type" value="Genomic_DNA"/>
</dbReference>
<dbReference type="RefSeq" id="XP_013335594.1">
    <property type="nucleotide sequence ID" value="XM_013480140.1"/>
</dbReference>
<dbReference type="Proteomes" id="UP000030763">
    <property type="component" value="Unassembled WGS sequence"/>
</dbReference>
<dbReference type="OrthoDB" id="427002at2759"/>
<dbReference type="SUPFAM" id="SSF53335">
    <property type="entry name" value="S-adenosyl-L-methionine-dependent methyltransferases"/>
    <property type="match status" value="2"/>
</dbReference>
<feature type="compositionally biased region" description="Low complexity" evidence="1">
    <location>
        <begin position="466"/>
        <end position="481"/>
    </location>
</feature>
<proteinExistence type="predicted"/>
<dbReference type="InterPro" id="IPR049560">
    <property type="entry name" value="MeTrfase_RsmB-F_NOP2_cat"/>
</dbReference>
<reference evidence="3" key="1">
    <citation type="submission" date="2013-10" db="EMBL/GenBank/DDBJ databases">
        <title>Genomic analysis of the causative agents of coccidiosis in chickens.</title>
        <authorList>
            <person name="Reid A.J."/>
            <person name="Blake D."/>
            <person name="Billington K."/>
            <person name="Browne H."/>
            <person name="Dunn M."/>
            <person name="Hung S."/>
            <person name="Kawahara F."/>
            <person name="Miranda-Saavedra D."/>
            <person name="Mourier T."/>
            <person name="Nagra H."/>
            <person name="Otto T.D."/>
            <person name="Rawlings N."/>
            <person name="Sanchez A."/>
            <person name="Sanders M."/>
            <person name="Subramaniam C."/>
            <person name="Tay Y."/>
            <person name="Dear P."/>
            <person name="Doerig C."/>
            <person name="Gruber A."/>
            <person name="Parkinson J."/>
            <person name="Shirley M."/>
            <person name="Wan K.L."/>
            <person name="Berriman M."/>
            <person name="Tomley F."/>
            <person name="Pain A."/>
        </authorList>
    </citation>
    <scope>NUCLEOTIDE SEQUENCE [LARGE SCALE GENOMIC DNA]</scope>
    <source>
        <strain evidence="3">Weybridge</strain>
    </source>
</reference>
<dbReference type="InterPro" id="IPR023267">
    <property type="entry name" value="RCMT"/>
</dbReference>
<dbReference type="PANTHER" id="PTHR22807:SF16">
    <property type="entry name" value="SAM-DEPENDENT MTASE RSMB_NOP-TYPE DOMAIN-CONTAINING PROTEIN"/>
    <property type="match status" value="1"/>
</dbReference>
<sequence length="918" mass="98171">MECQGNSGGSSKSKGRRQCSSIPPALAGLLAQQGDSSALQLQLQKNVQLPRYFCCFFPPPALNRRGLGSLTQQQAALTCTCSSAIGNSNSYCCSTELCAACILRYVESLRPSSYRPRFSPETCPLHLQAPATVAATAGRCCRNSSDSAAAATYAEAYGQYLRRLLQLVQQDMQLPQLPVLQQWLPSSLLGAAAQQLTNTHNSNNSSSCCSCWLESPCYFPAVFSLPPASRFPGSQVYRQQLLHPFDAASAAAVAALRPRPGNKCLDMCCAPGNKLLLLAAAVSAESPATATKAAATTGGVVVGVDVNAERMELCRRLLRKNGCNSGLLVLGDAREFGTSSFCLCSTINRNSTSNSTNYGTIQTNSFSGAGLESRSPATMSAAANAAATTAASERVRKGRLARKKERRRQEAQEVPLISFLEHFGGSRNSDSNHSSNLRASGTGVEGGEDMAAAAATVAVAQKTAVNVAEDSSCNPCSSSSSGEIGEGGYPNNSGVQPEALSAPSRSSNTSSHTGRRRSNSSSESAPVTEFDRVLLDVQCTHDASTRHLSRFREAILQQQQNEHQPQQQQNEHQPQQQQNEHQPQQQQNEHQPQQQQNEHQPQQQQEGVSVAVDPAFTQQATGHTGADVFRVAQCEEEDDQQQLQPHHQSLQQLLQLQQQLLQRAYALLAPGGLLVYSSCSNDHQQNEGAVLQLLLQHGALLYPIPCRGLLYPPANSILTGSPNGKRPSGLPNGISKNASDPLTLNPEVFAHETKHNVPSLSGGFQGTTHDKGPLGAPVSEDERRPLKDTPIGATGVFKGSPAYSSAAETYQEGPATPEKGTDQPLCPLTGVPCRGFEDAFEFLESHAFWPARPSSLESMQDLPRHPSCWSGPSSHSTSGSYGRPRPSSCQFPAEEGQTSGIFVCCITKPLNPKPLLQG</sequence>
<name>U6M4I6_EIMMA</name>
<feature type="region of interest" description="Disordered" evidence="1">
    <location>
        <begin position="558"/>
        <end position="608"/>
    </location>
</feature>
<dbReference type="Pfam" id="PF01189">
    <property type="entry name" value="Methyltr_RsmB-F"/>
    <property type="match status" value="1"/>
</dbReference>
<protein>
    <recommendedName>
        <fullName evidence="2">SAM-dependent methyltransferase RsmB-F/NOP2-type catalytic core domain-containing protein</fullName>
    </recommendedName>
</protein>
<organism evidence="3 4">
    <name type="scientific">Eimeria maxima</name>
    <name type="common">Coccidian parasite</name>
    <dbReference type="NCBI Taxonomy" id="5804"/>
    <lineage>
        <taxon>Eukaryota</taxon>
        <taxon>Sar</taxon>
        <taxon>Alveolata</taxon>
        <taxon>Apicomplexa</taxon>
        <taxon>Conoidasida</taxon>
        <taxon>Coccidia</taxon>
        <taxon>Eucoccidiorida</taxon>
        <taxon>Eimeriorina</taxon>
        <taxon>Eimeriidae</taxon>
        <taxon>Eimeria</taxon>
    </lineage>
</organism>
<dbReference type="InterPro" id="IPR029063">
    <property type="entry name" value="SAM-dependent_MTases_sf"/>
</dbReference>
<accession>U6M4I6</accession>
<reference evidence="3" key="2">
    <citation type="submission" date="2013-10" db="EMBL/GenBank/DDBJ databases">
        <authorList>
            <person name="Aslett M."/>
        </authorList>
    </citation>
    <scope>NUCLEOTIDE SEQUENCE [LARGE SCALE GENOMIC DNA]</scope>
    <source>
        <strain evidence="3">Weybridge</strain>
    </source>
</reference>
<dbReference type="AlphaFoldDB" id="U6M4I6"/>
<feature type="region of interest" description="Disordered" evidence="1">
    <location>
        <begin position="384"/>
        <end position="444"/>
    </location>
</feature>
<feature type="compositionally biased region" description="Low complexity" evidence="1">
    <location>
        <begin position="866"/>
        <end position="884"/>
    </location>
</feature>
<feature type="region of interest" description="Disordered" evidence="1">
    <location>
        <begin position="721"/>
        <end position="742"/>
    </location>
</feature>
<feature type="region of interest" description="Disordered" evidence="1">
    <location>
        <begin position="856"/>
        <end position="892"/>
    </location>
</feature>
<evidence type="ECO:0000313" key="3">
    <source>
        <dbReference type="EMBL" id="CDJ58946.1"/>
    </source>
</evidence>
<dbReference type="OMA" id="LYPLPCR"/>
<evidence type="ECO:0000256" key="1">
    <source>
        <dbReference type="SAM" id="MobiDB-lite"/>
    </source>
</evidence>
<evidence type="ECO:0000313" key="4">
    <source>
        <dbReference type="Proteomes" id="UP000030763"/>
    </source>
</evidence>
<feature type="compositionally biased region" description="Polar residues" evidence="1">
    <location>
        <begin position="426"/>
        <end position="439"/>
    </location>
</feature>
<dbReference type="GO" id="GO:0008173">
    <property type="term" value="F:RNA methyltransferase activity"/>
    <property type="evidence" value="ECO:0007669"/>
    <property type="project" value="InterPro"/>
</dbReference>
<dbReference type="Gene3D" id="3.40.50.150">
    <property type="entry name" value="Vaccinia Virus protein VP39"/>
    <property type="match status" value="2"/>
</dbReference>
<dbReference type="GO" id="GO:0001510">
    <property type="term" value="P:RNA methylation"/>
    <property type="evidence" value="ECO:0007669"/>
    <property type="project" value="InterPro"/>
</dbReference>
<keyword evidence="4" id="KW-1185">Reference proteome</keyword>
<evidence type="ECO:0000259" key="2">
    <source>
        <dbReference type="Pfam" id="PF01189"/>
    </source>
</evidence>
<dbReference type="VEuPathDB" id="ToxoDB:EMWEY_00054600"/>
<feature type="region of interest" description="Disordered" evidence="1">
    <location>
        <begin position="760"/>
        <end position="798"/>
    </location>
</feature>
<feature type="domain" description="SAM-dependent methyltransferase RsmB-F/NOP2-type catalytic core" evidence="2">
    <location>
        <begin position="645"/>
        <end position="697"/>
    </location>
</feature>
<feature type="region of interest" description="Disordered" evidence="1">
    <location>
        <begin position="466"/>
        <end position="527"/>
    </location>
</feature>
<dbReference type="GeneID" id="25339446"/>
<feature type="compositionally biased region" description="Low complexity" evidence="1">
    <location>
        <begin position="558"/>
        <end position="605"/>
    </location>
</feature>